<dbReference type="RefSeq" id="WP_247286683.1">
    <property type="nucleotide sequence ID" value="NZ_JAKNRW010000001.1"/>
</dbReference>
<comment type="caution">
    <text evidence="1">The sequence shown here is derived from an EMBL/GenBank/DDBJ whole genome shotgun (WGS) entry which is preliminary data.</text>
</comment>
<gene>
    <name evidence="1" type="ORF">L9059_02035</name>
</gene>
<reference evidence="1 2" key="1">
    <citation type="submission" date="2022-02" db="EMBL/GenBank/DDBJ databases">
        <title>Comparative genomics of the first Antarctic Pseudomonas spp. capable of biotransforming 2,4,6-Trinitrotoluene.</title>
        <authorList>
            <person name="Cabrera M.A."/>
            <person name="Marquez S.L."/>
            <person name="Perez-Donoso J.M."/>
        </authorList>
    </citation>
    <scope>NUCLEOTIDE SEQUENCE [LARGE SCALE GENOMIC DNA]</scope>
    <source>
        <strain evidence="1 2">TNT19</strain>
    </source>
</reference>
<name>A0ABT0ETC6_9PSED</name>
<protein>
    <submittedName>
        <fullName evidence="1">Uncharacterized protein</fullName>
    </submittedName>
</protein>
<accession>A0ABT0ETC6</accession>
<evidence type="ECO:0000313" key="2">
    <source>
        <dbReference type="Proteomes" id="UP001299876"/>
    </source>
</evidence>
<dbReference type="Proteomes" id="UP001299876">
    <property type="component" value="Unassembled WGS sequence"/>
</dbReference>
<organism evidence="1 2">
    <name type="scientific">Pseudomonas violetae</name>
    <dbReference type="NCBI Taxonomy" id="2915813"/>
    <lineage>
        <taxon>Bacteria</taxon>
        <taxon>Pseudomonadati</taxon>
        <taxon>Pseudomonadota</taxon>
        <taxon>Gammaproteobacteria</taxon>
        <taxon>Pseudomonadales</taxon>
        <taxon>Pseudomonadaceae</taxon>
        <taxon>Pseudomonas</taxon>
    </lineage>
</organism>
<evidence type="ECO:0000313" key="1">
    <source>
        <dbReference type="EMBL" id="MCK1788985.1"/>
    </source>
</evidence>
<keyword evidence="2" id="KW-1185">Reference proteome</keyword>
<dbReference type="EMBL" id="JAKNRW010000001">
    <property type="protein sequence ID" value="MCK1788985.1"/>
    <property type="molecule type" value="Genomic_DNA"/>
</dbReference>
<proteinExistence type="predicted"/>
<sequence>MDSAETLQQQAVRDAYAQGGLANPRYEIAFAALSEIRLKTMADQYRRARGLPPNAKTPYHPK</sequence>